<evidence type="ECO:0000256" key="3">
    <source>
        <dbReference type="ARBA" id="ARBA00022801"/>
    </source>
</evidence>
<feature type="site" description="Interaction with DNA substrate" evidence="7">
    <location>
        <position position="247"/>
    </location>
</feature>
<dbReference type="NCBIfam" id="TIGR00195">
    <property type="entry name" value="exoDNase_III"/>
    <property type="match status" value="1"/>
</dbReference>
<accession>U7D662</accession>
<dbReference type="GO" id="GO:0008081">
    <property type="term" value="F:phosphoric diester hydrolase activity"/>
    <property type="evidence" value="ECO:0007669"/>
    <property type="project" value="TreeGrafter"/>
</dbReference>
<protein>
    <submittedName>
        <fullName evidence="9">Exodeoxyribonuclease III Xth</fullName>
    </submittedName>
</protein>
<dbReference type="PATRIC" id="fig|1313304.3.peg.940"/>
<keyword evidence="4 6" id="KW-0460">Magnesium</keyword>
<feature type="active site" description="Proton acceptor" evidence="5">
    <location>
        <position position="247"/>
    </location>
</feature>
<dbReference type="Gene3D" id="3.60.10.10">
    <property type="entry name" value="Endonuclease/exonuclease/phosphatase"/>
    <property type="match status" value="1"/>
</dbReference>
<feature type="site" description="Transition state stabilizer" evidence="7">
    <location>
        <position position="152"/>
    </location>
</feature>
<feature type="active site" evidence="5">
    <location>
        <position position="111"/>
    </location>
</feature>
<dbReference type="Proteomes" id="UP000017148">
    <property type="component" value="Unassembled WGS sequence"/>
</dbReference>
<evidence type="ECO:0000256" key="4">
    <source>
        <dbReference type="ARBA" id="ARBA00022842"/>
    </source>
</evidence>
<dbReference type="InterPro" id="IPR036691">
    <property type="entry name" value="Endo/exonu/phosph_ase_sf"/>
</dbReference>
<dbReference type="GO" id="GO:0008311">
    <property type="term" value="F:double-stranded DNA 3'-5' DNA exonuclease activity"/>
    <property type="evidence" value="ECO:0007669"/>
    <property type="project" value="TreeGrafter"/>
</dbReference>
<sequence length="255" mass="29193">MAPKKLLSWNVNGIRAAEKKGLIPYIEESGAEVIALQETKAQPHQLSHELHHIAGYESFFFSAEKKGYSGVALYCRVSPRSIISGMGVDAFDREGRVITAEYDDYYLINAYYPNAQHGLLRLKYKQDFNACISDFAHELSQDKTVVLCGDLNVAHREIDLKNPDKNINNPGFSAEERQDMTSFLNGGFVDTFRELYPDKEQYTWWSYRFNARVRNIGWRIDYFCIDAQSKDRLVDAQIYSSVMGSDHCPIGMDFI</sequence>
<dbReference type="RefSeq" id="WP_022636479.1">
    <property type="nucleotide sequence ID" value="NZ_ASJR01000007.1"/>
</dbReference>
<keyword evidence="10" id="KW-1185">Reference proteome</keyword>
<name>U7D662_9BACT</name>
<evidence type="ECO:0000256" key="1">
    <source>
        <dbReference type="ARBA" id="ARBA00007092"/>
    </source>
</evidence>
<evidence type="ECO:0000256" key="7">
    <source>
        <dbReference type="PIRSR" id="PIRSR604808-3"/>
    </source>
</evidence>
<feature type="binding site" evidence="6">
    <location>
        <position position="10"/>
    </location>
    <ligand>
        <name>Mg(2+)</name>
        <dbReference type="ChEBI" id="CHEBI:18420"/>
        <label>1</label>
    </ligand>
</feature>
<feature type="binding site" evidence="6">
    <location>
        <position position="150"/>
    </location>
    <ligand>
        <name>Mg(2+)</name>
        <dbReference type="ChEBI" id="CHEBI:18420"/>
        <label>1</label>
    </ligand>
</feature>
<proteinExistence type="inferred from homology"/>
<feature type="binding site" evidence="6">
    <location>
        <position position="246"/>
    </location>
    <ligand>
        <name>Mg(2+)</name>
        <dbReference type="ChEBI" id="CHEBI:18420"/>
        <label>1</label>
    </ligand>
</feature>
<feature type="binding site" evidence="6">
    <location>
        <position position="38"/>
    </location>
    <ligand>
        <name>Mg(2+)</name>
        <dbReference type="ChEBI" id="CHEBI:18420"/>
        <label>1</label>
    </ligand>
</feature>
<feature type="binding site" evidence="6">
    <location>
        <position position="152"/>
    </location>
    <ligand>
        <name>Mg(2+)</name>
        <dbReference type="ChEBI" id="CHEBI:18420"/>
        <label>1</label>
    </ligand>
</feature>
<evidence type="ECO:0000313" key="10">
    <source>
        <dbReference type="Proteomes" id="UP000017148"/>
    </source>
</evidence>
<comment type="similarity">
    <text evidence="1">Belongs to the DNA repair enzymes AP/ExoA family.</text>
</comment>
<dbReference type="OrthoDB" id="9803914at2"/>
<dbReference type="GO" id="GO:0006284">
    <property type="term" value="P:base-excision repair"/>
    <property type="evidence" value="ECO:0007669"/>
    <property type="project" value="TreeGrafter"/>
</dbReference>
<keyword evidence="2 6" id="KW-0479">Metal-binding</keyword>
<keyword evidence="6" id="KW-0464">Manganese</keyword>
<dbReference type="SUPFAM" id="SSF56219">
    <property type="entry name" value="DNase I-like"/>
    <property type="match status" value="1"/>
</dbReference>
<dbReference type="GO" id="GO:0003906">
    <property type="term" value="F:DNA-(apurinic or apyrimidinic site) endonuclease activity"/>
    <property type="evidence" value="ECO:0007669"/>
    <property type="project" value="TreeGrafter"/>
</dbReference>
<gene>
    <name evidence="9" type="ORF">CALK_0983</name>
</gene>
<dbReference type="AlphaFoldDB" id="U7D662"/>
<dbReference type="CDD" id="cd09087">
    <property type="entry name" value="Ape1-like_AP-endo"/>
    <property type="match status" value="1"/>
</dbReference>
<organism evidence="9 10">
    <name type="scientific">Chitinivibrio alkaliphilus ACht1</name>
    <dbReference type="NCBI Taxonomy" id="1313304"/>
    <lineage>
        <taxon>Bacteria</taxon>
        <taxon>Pseudomonadati</taxon>
        <taxon>Fibrobacterota</taxon>
        <taxon>Chitinivibrionia</taxon>
        <taxon>Chitinivibrionales</taxon>
        <taxon>Chitinivibrionaceae</taxon>
        <taxon>Chitinivibrio</taxon>
    </lineage>
</organism>
<evidence type="ECO:0000259" key="8">
    <source>
        <dbReference type="Pfam" id="PF03372"/>
    </source>
</evidence>
<dbReference type="PANTHER" id="PTHR22748:SF6">
    <property type="entry name" value="DNA-(APURINIC OR APYRIMIDINIC SITE) ENDONUCLEASE"/>
    <property type="match status" value="1"/>
</dbReference>
<dbReference type="NCBIfam" id="TIGR00633">
    <property type="entry name" value="xth"/>
    <property type="match status" value="1"/>
</dbReference>
<dbReference type="FunFam" id="3.60.10.10:FF:000026">
    <property type="entry name" value="Exodeoxyribonuclease III"/>
    <property type="match status" value="1"/>
</dbReference>
<dbReference type="InterPro" id="IPR005135">
    <property type="entry name" value="Endo/exonuclease/phosphatase"/>
</dbReference>
<evidence type="ECO:0000256" key="2">
    <source>
        <dbReference type="ARBA" id="ARBA00022723"/>
    </source>
</evidence>
<dbReference type="STRING" id="1313304.CALK_0983"/>
<feature type="site" description="Important for catalytic activity" evidence="7">
    <location>
        <position position="221"/>
    </location>
</feature>
<dbReference type="PROSITE" id="PS51435">
    <property type="entry name" value="AP_NUCLEASE_F1_4"/>
    <property type="match status" value="1"/>
</dbReference>
<keyword evidence="3" id="KW-0378">Hydrolase</keyword>
<dbReference type="InterPro" id="IPR004808">
    <property type="entry name" value="AP_endonuc_1"/>
</dbReference>
<evidence type="ECO:0000256" key="6">
    <source>
        <dbReference type="PIRSR" id="PIRSR604808-2"/>
    </source>
</evidence>
<feature type="active site" description="Proton donor/acceptor" evidence="5">
    <location>
        <position position="150"/>
    </location>
</feature>
<feature type="domain" description="Endonuclease/exonuclease/phosphatase" evidence="8">
    <location>
        <begin position="7"/>
        <end position="247"/>
    </location>
</feature>
<reference evidence="9 10" key="1">
    <citation type="journal article" date="2013" name="Environ. Microbiol.">
        <title>Genome analysis of Chitinivibrio alkaliphilus gen. nov., sp. nov., a novel extremely haloalkaliphilic anaerobic chitinolytic bacterium from the candidate phylum Termite Group 3.</title>
        <authorList>
            <person name="Sorokin D.Y."/>
            <person name="Gumerov V.M."/>
            <person name="Rakitin A.L."/>
            <person name="Beletsky A.V."/>
            <person name="Damste J.S."/>
            <person name="Muyzer G."/>
            <person name="Mardanov A.V."/>
            <person name="Ravin N.V."/>
        </authorList>
    </citation>
    <scope>NUCLEOTIDE SEQUENCE [LARGE SCALE GENOMIC DNA]</scope>
    <source>
        <strain evidence="9 10">ACht1</strain>
    </source>
</reference>
<comment type="caution">
    <text evidence="9">The sequence shown here is derived from an EMBL/GenBank/DDBJ whole genome shotgun (WGS) entry which is preliminary data.</text>
</comment>
<dbReference type="PANTHER" id="PTHR22748">
    <property type="entry name" value="AP ENDONUCLEASE"/>
    <property type="match status" value="1"/>
</dbReference>
<evidence type="ECO:0000313" key="9">
    <source>
        <dbReference type="EMBL" id="ERP32004.1"/>
    </source>
</evidence>
<evidence type="ECO:0000256" key="5">
    <source>
        <dbReference type="PIRSR" id="PIRSR604808-1"/>
    </source>
</evidence>
<comment type="cofactor">
    <cofactor evidence="6">
        <name>Mg(2+)</name>
        <dbReference type="ChEBI" id="CHEBI:18420"/>
    </cofactor>
    <cofactor evidence="6">
        <name>Mn(2+)</name>
        <dbReference type="ChEBI" id="CHEBI:29035"/>
    </cofactor>
    <text evidence="6">Probably binds two magnesium or manganese ions per subunit.</text>
</comment>
<dbReference type="eggNOG" id="COG0708">
    <property type="taxonomic scope" value="Bacteria"/>
</dbReference>
<dbReference type="Pfam" id="PF03372">
    <property type="entry name" value="Exo_endo_phos"/>
    <property type="match status" value="1"/>
</dbReference>
<dbReference type="EMBL" id="ASJR01000007">
    <property type="protein sequence ID" value="ERP32004.1"/>
    <property type="molecule type" value="Genomic_DNA"/>
</dbReference>
<feature type="binding site" evidence="6">
    <location>
        <position position="247"/>
    </location>
    <ligand>
        <name>Mg(2+)</name>
        <dbReference type="ChEBI" id="CHEBI:18420"/>
        <label>1</label>
    </ligand>
</feature>
<dbReference type="GO" id="GO:0046872">
    <property type="term" value="F:metal ion binding"/>
    <property type="evidence" value="ECO:0007669"/>
    <property type="project" value="UniProtKB-KW"/>
</dbReference>